<dbReference type="GO" id="GO:0009253">
    <property type="term" value="P:peptidoglycan catabolic process"/>
    <property type="evidence" value="ECO:0007669"/>
    <property type="project" value="TreeGrafter"/>
</dbReference>
<dbReference type="FunFam" id="1.10.8.350:FF:000001">
    <property type="entry name" value="Lytic murein transglycosylase B"/>
    <property type="match status" value="1"/>
</dbReference>
<dbReference type="PANTHER" id="PTHR30163">
    <property type="entry name" value="MEMBRANE-BOUND LYTIC MUREIN TRANSGLYCOSYLASE B"/>
    <property type="match status" value="1"/>
</dbReference>
<dbReference type="GO" id="GO:0008933">
    <property type="term" value="F:peptidoglycan lytic transglycosylase activity"/>
    <property type="evidence" value="ECO:0007669"/>
    <property type="project" value="TreeGrafter"/>
</dbReference>
<dbReference type="PANTHER" id="PTHR30163:SF8">
    <property type="entry name" value="LYTIC MUREIN TRANSGLYCOSYLASE"/>
    <property type="match status" value="1"/>
</dbReference>
<evidence type="ECO:0000313" key="3">
    <source>
        <dbReference type="EMBL" id="SDB37629.1"/>
    </source>
</evidence>
<dbReference type="AlphaFoldDB" id="A0A1G6CXP4"/>
<sequence length="272" mass="29616">MTKFLKSVVLSCAVLAFAGAASDAYAARCGNNSAGFSRWLNDFKGEAVRAGISQKVVNSALQGVTYDSSVIKLDRNQKHFKLTFDKFYASRGAPLQGIAKSRYQQNRKLLDGIERRYGVPGQVVVAIWGLETSFGANTGNKSSIRSLATLAYDCRRSDFFTNELMAALQIVQRGDMAPSQMIGAWAGELGQTQFLATSYLKFAVDYDGNGRRDLIRSKPDALASTANYLKAYGWKAGQSYQPGTHNYAVLGKWNKATVYQQTIAVLAGKIGG</sequence>
<dbReference type="InterPro" id="IPR031304">
    <property type="entry name" value="SLT_2"/>
</dbReference>
<evidence type="ECO:0000256" key="1">
    <source>
        <dbReference type="SAM" id="SignalP"/>
    </source>
</evidence>
<keyword evidence="1" id="KW-0732">Signal</keyword>
<evidence type="ECO:0000313" key="4">
    <source>
        <dbReference type="Proteomes" id="UP000199071"/>
    </source>
</evidence>
<feature type="domain" description="Transglycosylase SLT" evidence="2">
    <location>
        <begin position="36"/>
        <end position="241"/>
    </location>
</feature>
<name>A0A1G6CXP4_9HYPH</name>
<dbReference type="EMBL" id="FMXQ01000005">
    <property type="protein sequence ID" value="SDB37629.1"/>
    <property type="molecule type" value="Genomic_DNA"/>
</dbReference>
<dbReference type="NCBIfam" id="TIGR02283">
    <property type="entry name" value="MltB_2"/>
    <property type="match status" value="1"/>
</dbReference>
<keyword evidence="4" id="KW-1185">Reference proteome</keyword>
<dbReference type="CDD" id="cd13399">
    <property type="entry name" value="Slt35-like"/>
    <property type="match status" value="1"/>
</dbReference>
<protein>
    <submittedName>
        <fullName evidence="3">Lytic murein transglycosylase</fullName>
    </submittedName>
</protein>
<feature type="signal peptide" evidence="1">
    <location>
        <begin position="1"/>
        <end position="26"/>
    </location>
</feature>
<dbReference type="OrthoDB" id="9808544at2"/>
<dbReference type="SUPFAM" id="SSF53955">
    <property type="entry name" value="Lysozyme-like"/>
    <property type="match status" value="1"/>
</dbReference>
<dbReference type="RefSeq" id="WP_090877199.1">
    <property type="nucleotide sequence ID" value="NZ_FMXQ01000005.1"/>
</dbReference>
<proteinExistence type="predicted"/>
<gene>
    <name evidence="3" type="ORF">SAMN02982931_02883</name>
</gene>
<reference evidence="3 4" key="1">
    <citation type="submission" date="2016-10" db="EMBL/GenBank/DDBJ databases">
        <authorList>
            <person name="de Groot N.N."/>
        </authorList>
    </citation>
    <scope>NUCLEOTIDE SEQUENCE [LARGE SCALE GENOMIC DNA]</scope>
    <source>
        <strain evidence="3 4">ATCC 35022</strain>
    </source>
</reference>
<dbReference type="Gene3D" id="1.10.8.350">
    <property type="entry name" value="Bacterial muramidase"/>
    <property type="match status" value="1"/>
</dbReference>
<dbReference type="STRING" id="665467.SAMN02982931_02883"/>
<dbReference type="InterPro" id="IPR023346">
    <property type="entry name" value="Lysozyme-like_dom_sf"/>
</dbReference>
<dbReference type="InterPro" id="IPR043426">
    <property type="entry name" value="MltB-like"/>
</dbReference>
<organism evidence="3 4">
    <name type="scientific">Bauldia litoralis</name>
    <dbReference type="NCBI Taxonomy" id="665467"/>
    <lineage>
        <taxon>Bacteria</taxon>
        <taxon>Pseudomonadati</taxon>
        <taxon>Pseudomonadota</taxon>
        <taxon>Alphaproteobacteria</taxon>
        <taxon>Hyphomicrobiales</taxon>
        <taxon>Kaistiaceae</taxon>
        <taxon>Bauldia</taxon>
    </lineage>
</organism>
<dbReference type="InterPro" id="IPR011970">
    <property type="entry name" value="MltB_2"/>
</dbReference>
<dbReference type="Proteomes" id="UP000199071">
    <property type="component" value="Unassembled WGS sequence"/>
</dbReference>
<evidence type="ECO:0000259" key="2">
    <source>
        <dbReference type="Pfam" id="PF13406"/>
    </source>
</evidence>
<dbReference type="Pfam" id="PF13406">
    <property type="entry name" value="SLT_2"/>
    <property type="match status" value="1"/>
</dbReference>
<accession>A0A1G6CXP4</accession>
<feature type="chain" id="PRO_5011746487" evidence="1">
    <location>
        <begin position="27"/>
        <end position="272"/>
    </location>
</feature>